<evidence type="ECO:0000256" key="6">
    <source>
        <dbReference type="ARBA" id="ARBA00022962"/>
    </source>
</evidence>
<dbReference type="Pfam" id="PF13537">
    <property type="entry name" value="GATase_7"/>
    <property type="match status" value="1"/>
</dbReference>
<feature type="active site" description="For GATase activity" evidence="8">
    <location>
        <position position="2"/>
    </location>
</feature>
<evidence type="ECO:0000256" key="9">
    <source>
        <dbReference type="PIRSR" id="PIRSR001589-2"/>
    </source>
</evidence>
<dbReference type="PANTHER" id="PTHR43284">
    <property type="entry name" value="ASPARAGINE SYNTHETASE (GLUTAMINE-HYDROLYZING)"/>
    <property type="match status" value="1"/>
</dbReference>
<gene>
    <name evidence="11" type="primary">asnB</name>
    <name evidence="11" type="ORF">DDZ13_10280</name>
</gene>
<evidence type="ECO:0000313" key="12">
    <source>
        <dbReference type="Proteomes" id="UP000247099"/>
    </source>
</evidence>
<dbReference type="GO" id="GO:0005829">
    <property type="term" value="C:cytosol"/>
    <property type="evidence" value="ECO:0007669"/>
    <property type="project" value="TreeGrafter"/>
</dbReference>
<dbReference type="PROSITE" id="PS51278">
    <property type="entry name" value="GATASE_TYPE_2"/>
    <property type="match status" value="1"/>
</dbReference>
<dbReference type="OrthoDB" id="9763290at2"/>
<dbReference type="PIRSF" id="PIRSF001589">
    <property type="entry name" value="Asn_synthetase_glu-h"/>
    <property type="match status" value="1"/>
</dbReference>
<dbReference type="AlphaFoldDB" id="A0A317ZHG1"/>
<dbReference type="EC" id="6.3.5.4" evidence="3"/>
<sequence length="624" mass="69562">MCGIAGKLSFDATFCDEGISWMMDAISHRGPDDYGTIVSRCQRVVFGHRRLSILDLSEAGHQPMVSEDGNTLLVFNGEIYNYRELRERYFHDDRPFHSSGDTELLLRLWEKMGSECISHLRGMFAFAIWDSLEEALFLVRDPCGIKPLYYTCAPGEDGIGFHFCSELKGLQAFPGGLQPDYVSMGLFLKWGSIPAPATPFKGVKALEAGTILKVTRDEVTPTQYWSYGDILARSSENSVDLRSWPEAVEYVRKCLLDTVRSHLVSDVPVGAFLSGGIDSSGVVSLMRALGQKHVGTFCIGFESEDFDESSYAQVVAERFGTDHTNWTLTREDFLGYQERFFDAMDQPSVDGLNTFLVSDLAHRSGYKVVTSGIGGDELFAGYNRDFRKLPKFWHLTQSGGPFLRGLALSAVSAGSALGLLNAQWRRVEAYLSGEPTLSRCLNMGRGLFAPQEVSAAFSDARIGEAAAAVNEESFLPDLSDSLSARDSVSCFLLYRYLGSQLLKDSDTYSMALSLELRTPLVDAKLYEDLARIANKELFYEGEIPKSLFVDAVGDLPKEITHRAKKGFTPPFKAWLLQVNYRSESDFINSEFFDKAVSSFQSGKSHWSRVWSLIVLDRFLARNFG</sequence>
<dbReference type="Proteomes" id="UP000247099">
    <property type="component" value="Unassembled WGS sequence"/>
</dbReference>
<dbReference type="GO" id="GO:0005524">
    <property type="term" value="F:ATP binding"/>
    <property type="evidence" value="ECO:0007669"/>
    <property type="project" value="UniProtKB-KW"/>
</dbReference>
<dbReference type="SUPFAM" id="SSF56235">
    <property type="entry name" value="N-terminal nucleophile aminohydrolases (Ntn hydrolases)"/>
    <property type="match status" value="1"/>
</dbReference>
<evidence type="ECO:0000256" key="5">
    <source>
        <dbReference type="ARBA" id="ARBA00022840"/>
    </source>
</evidence>
<evidence type="ECO:0000256" key="1">
    <source>
        <dbReference type="ARBA" id="ARBA00005187"/>
    </source>
</evidence>
<dbReference type="InParanoid" id="A0A317ZHG1"/>
<dbReference type="SUPFAM" id="SSF52402">
    <property type="entry name" value="Adenine nucleotide alpha hydrolases-like"/>
    <property type="match status" value="1"/>
</dbReference>
<feature type="binding site" evidence="9">
    <location>
        <position position="299"/>
    </location>
    <ligand>
        <name>ATP</name>
        <dbReference type="ChEBI" id="CHEBI:30616"/>
    </ligand>
</feature>
<evidence type="ECO:0000259" key="10">
    <source>
        <dbReference type="PROSITE" id="PS51278"/>
    </source>
</evidence>
<name>A0A317ZHG1_9BACT</name>
<dbReference type="InterPro" id="IPR033738">
    <property type="entry name" value="AsnB_N"/>
</dbReference>
<dbReference type="PANTHER" id="PTHR43284:SF1">
    <property type="entry name" value="ASPARAGINE SYNTHETASE"/>
    <property type="match status" value="1"/>
</dbReference>
<evidence type="ECO:0000256" key="2">
    <source>
        <dbReference type="ARBA" id="ARBA00005752"/>
    </source>
</evidence>
<dbReference type="InterPro" id="IPR029055">
    <property type="entry name" value="Ntn_hydrolases_N"/>
</dbReference>
<dbReference type="Gene3D" id="3.60.20.10">
    <property type="entry name" value="Glutamine Phosphoribosylpyrophosphate, subunit 1, domain 1"/>
    <property type="match status" value="1"/>
</dbReference>
<dbReference type="NCBIfam" id="TIGR01536">
    <property type="entry name" value="asn_synth_AEB"/>
    <property type="match status" value="1"/>
</dbReference>
<dbReference type="GO" id="GO:0006529">
    <property type="term" value="P:asparagine biosynthetic process"/>
    <property type="evidence" value="ECO:0007669"/>
    <property type="project" value="UniProtKB-KW"/>
</dbReference>
<dbReference type="Pfam" id="PF00733">
    <property type="entry name" value="Asn_synthase"/>
    <property type="match status" value="1"/>
</dbReference>
<comment type="pathway">
    <text evidence="1">Amino-acid biosynthesis; L-asparagine biosynthesis; L-asparagine from L-aspartate (L-Gln route): step 1/1.</text>
</comment>
<protein>
    <recommendedName>
        <fullName evidence="3">asparagine synthase (glutamine-hydrolyzing)</fullName>
        <ecNumber evidence="3">6.3.5.4</ecNumber>
    </recommendedName>
</protein>
<feature type="binding site" evidence="9">
    <location>
        <position position="101"/>
    </location>
    <ligand>
        <name>L-glutamine</name>
        <dbReference type="ChEBI" id="CHEBI:58359"/>
    </ligand>
</feature>
<keyword evidence="8" id="KW-0028">Amino-acid biosynthesis</keyword>
<dbReference type="InterPro" id="IPR014729">
    <property type="entry name" value="Rossmann-like_a/b/a_fold"/>
</dbReference>
<evidence type="ECO:0000313" key="11">
    <source>
        <dbReference type="EMBL" id="PXA03673.1"/>
    </source>
</evidence>
<dbReference type="Gene3D" id="3.40.50.620">
    <property type="entry name" value="HUPs"/>
    <property type="match status" value="1"/>
</dbReference>
<keyword evidence="12" id="KW-1185">Reference proteome</keyword>
<evidence type="ECO:0000256" key="4">
    <source>
        <dbReference type="ARBA" id="ARBA00022741"/>
    </source>
</evidence>
<feature type="binding site" evidence="9">
    <location>
        <begin position="371"/>
        <end position="372"/>
    </location>
    <ligand>
        <name>ATP</name>
        <dbReference type="ChEBI" id="CHEBI:30616"/>
    </ligand>
</feature>
<dbReference type="CDD" id="cd00712">
    <property type="entry name" value="AsnB"/>
    <property type="match status" value="1"/>
</dbReference>
<dbReference type="InterPro" id="IPR051786">
    <property type="entry name" value="ASN_synthetase/amidase"/>
</dbReference>
<comment type="caution">
    <text evidence="11">The sequence shown here is derived from an EMBL/GenBank/DDBJ whole genome shotgun (WGS) entry which is preliminary data.</text>
</comment>
<dbReference type="CDD" id="cd01991">
    <property type="entry name" value="Asn_synthase_B_C"/>
    <property type="match status" value="1"/>
</dbReference>
<evidence type="ECO:0000256" key="3">
    <source>
        <dbReference type="ARBA" id="ARBA00012737"/>
    </source>
</evidence>
<comment type="catalytic activity">
    <reaction evidence="7">
        <text>L-aspartate + L-glutamine + ATP + H2O = L-asparagine + L-glutamate + AMP + diphosphate + H(+)</text>
        <dbReference type="Rhea" id="RHEA:12228"/>
        <dbReference type="ChEBI" id="CHEBI:15377"/>
        <dbReference type="ChEBI" id="CHEBI:15378"/>
        <dbReference type="ChEBI" id="CHEBI:29985"/>
        <dbReference type="ChEBI" id="CHEBI:29991"/>
        <dbReference type="ChEBI" id="CHEBI:30616"/>
        <dbReference type="ChEBI" id="CHEBI:33019"/>
        <dbReference type="ChEBI" id="CHEBI:58048"/>
        <dbReference type="ChEBI" id="CHEBI:58359"/>
        <dbReference type="ChEBI" id="CHEBI:456215"/>
        <dbReference type="EC" id="6.3.5.4"/>
    </reaction>
</comment>
<keyword evidence="8" id="KW-0061">Asparagine biosynthesis</keyword>
<dbReference type="RefSeq" id="WP_110131369.1">
    <property type="nucleotide sequence ID" value="NZ_QHJQ01000007.1"/>
</dbReference>
<accession>A0A317ZHG1</accession>
<dbReference type="FunCoup" id="A0A317ZHG1">
    <property type="interactions" value="439"/>
</dbReference>
<keyword evidence="4 9" id="KW-0547">Nucleotide-binding</keyword>
<dbReference type="EMBL" id="QHJQ01000007">
    <property type="protein sequence ID" value="PXA03673.1"/>
    <property type="molecule type" value="Genomic_DNA"/>
</dbReference>
<proteinExistence type="inferred from homology"/>
<dbReference type="InterPro" id="IPR006426">
    <property type="entry name" value="Asn_synth_AEB"/>
</dbReference>
<evidence type="ECO:0000256" key="8">
    <source>
        <dbReference type="PIRSR" id="PIRSR001589-1"/>
    </source>
</evidence>
<keyword evidence="5 9" id="KW-0067">ATP-binding</keyword>
<dbReference type="InterPro" id="IPR001962">
    <property type="entry name" value="Asn_synthase"/>
</dbReference>
<dbReference type="InterPro" id="IPR017932">
    <property type="entry name" value="GATase_2_dom"/>
</dbReference>
<comment type="similarity">
    <text evidence="2">Belongs to the asparagine synthetase family.</text>
</comment>
<feature type="domain" description="Glutamine amidotransferase type-2" evidence="10">
    <location>
        <begin position="2"/>
        <end position="217"/>
    </location>
</feature>
<dbReference type="GO" id="GO:0004066">
    <property type="term" value="F:asparagine synthase (glutamine-hydrolyzing) activity"/>
    <property type="evidence" value="ECO:0007669"/>
    <property type="project" value="UniProtKB-EC"/>
</dbReference>
<evidence type="ECO:0000256" key="7">
    <source>
        <dbReference type="ARBA" id="ARBA00048741"/>
    </source>
</evidence>
<organism evidence="11 12">
    <name type="scientific">Coraliomargarita sinensis</name>
    <dbReference type="NCBI Taxonomy" id="2174842"/>
    <lineage>
        <taxon>Bacteria</taxon>
        <taxon>Pseudomonadati</taxon>
        <taxon>Verrucomicrobiota</taxon>
        <taxon>Opitutia</taxon>
        <taxon>Puniceicoccales</taxon>
        <taxon>Coraliomargaritaceae</taxon>
        <taxon>Coraliomargarita</taxon>
    </lineage>
</organism>
<reference evidence="11 12" key="1">
    <citation type="submission" date="2018-05" db="EMBL/GenBank/DDBJ databases">
        <title>Coraliomargarita sinensis sp. nov., isolated from a marine solar saltern.</title>
        <authorList>
            <person name="Zhou L.Y."/>
        </authorList>
    </citation>
    <scope>NUCLEOTIDE SEQUENCE [LARGE SCALE GENOMIC DNA]</scope>
    <source>
        <strain evidence="11 12">WN38</strain>
    </source>
</reference>
<keyword evidence="6 8" id="KW-0315">Glutamine amidotransferase</keyword>